<evidence type="ECO:0000313" key="1">
    <source>
        <dbReference type="EMBL" id="KAK1346917.1"/>
    </source>
</evidence>
<gene>
    <name evidence="1" type="ORF">QTO34_000777</name>
</gene>
<evidence type="ECO:0000313" key="2">
    <source>
        <dbReference type="Proteomes" id="UP001177744"/>
    </source>
</evidence>
<keyword evidence="2" id="KW-1185">Reference proteome</keyword>
<sequence>MLPLSHVQGETASADVEATAIYPEDLAKKLIPTFMNDSERFKTSVEEVIADVVDIARELELEVGPEDVIELL</sequence>
<protein>
    <submittedName>
        <fullName evidence="1">Uncharacterized protein</fullName>
    </submittedName>
</protein>
<reference evidence="1" key="1">
    <citation type="submission" date="2023-06" db="EMBL/GenBank/DDBJ databases">
        <title>Reference genome for the Northern bat (Eptesicus nilssonii), a most northern bat species.</title>
        <authorList>
            <person name="Laine V.N."/>
            <person name="Pulliainen A.T."/>
            <person name="Lilley T.M."/>
        </authorList>
    </citation>
    <scope>NUCLEOTIDE SEQUENCE</scope>
    <source>
        <strain evidence="1">BLF_Eptnil</strain>
        <tissue evidence="1">Kidney</tissue>
    </source>
</reference>
<dbReference type="AlphaFoldDB" id="A0AA40ID17"/>
<name>A0AA40ID17_CNENI</name>
<comment type="caution">
    <text evidence="1">The sequence shown here is derived from an EMBL/GenBank/DDBJ whole genome shotgun (WGS) entry which is preliminary data.</text>
</comment>
<proteinExistence type="predicted"/>
<dbReference type="Proteomes" id="UP001177744">
    <property type="component" value="Unassembled WGS sequence"/>
</dbReference>
<organism evidence="1 2">
    <name type="scientific">Cnephaeus nilssonii</name>
    <name type="common">Northern bat</name>
    <name type="synonym">Eptesicus nilssonii</name>
    <dbReference type="NCBI Taxonomy" id="3371016"/>
    <lineage>
        <taxon>Eukaryota</taxon>
        <taxon>Metazoa</taxon>
        <taxon>Chordata</taxon>
        <taxon>Craniata</taxon>
        <taxon>Vertebrata</taxon>
        <taxon>Euteleostomi</taxon>
        <taxon>Mammalia</taxon>
        <taxon>Eutheria</taxon>
        <taxon>Laurasiatheria</taxon>
        <taxon>Chiroptera</taxon>
        <taxon>Yangochiroptera</taxon>
        <taxon>Vespertilionidae</taxon>
        <taxon>Cnephaeus</taxon>
    </lineage>
</organism>
<dbReference type="EMBL" id="JAULJE010000001">
    <property type="protein sequence ID" value="KAK1346917.1"/>
    <property type="molecule type" value="Genomic_DNA"/>
</dbReference>
<accession>A0AA40ID17</accession>